<evidence type="ECO:0000256" key="1">
    <source>
        <dbReference type="SAM" id="MobiDB-lite"/>
    </source>
</evidence>
<evidence type="ECO:0000313" key="3">
    <source>
        <dbReference type="Proteomes" id="UP001189429"/>
    </source>
</evidence>
<reference evidence="2" key="1">
    <citation type="submission" date="2023-10" db="EMBL/GenBank/DDBJ databases">
        <authorList>
            <person name="Chen Y."/>
            <person name="Shah S."/>
            <person name="Dougan E. K."/>
            <person name="Thang M."/>
            <person name="Chan C."/>
        </authorList>
    </citation>
    <scope>NUCLEOTIDE SEQUENCE [LARGE SCALE GENOMIC DNA]</scope>
</reference>
<evidence type="ECO:0000313" key="2">
    <source>
        <dbReference type="EMBL" id="CAK0817146.1"/>
    </source>
</evidence>
<accession>A0ABN9REY3</accession>
<comment type="caution">
    <text evidence="2">The sequence shown here is derived from an EMBL/GenBank/DDBJ whole genome shotgun (WGS) entry which is preliminary data.</text>
</comment>
<dbReference type="EMBL" id="CAUYUJ010006369">
    <property type="protein sequence ID" value="CAK0817146.1"/>
    <property type="molecule type" value="Genomic_DNA"/>
</dbReference>
<name>A0ABN9REY3_9DINO</name>
<feature type="compositionally biased region" description="Basic residues" evidence="1">
    <location>
        <begin position="1"/>
        <end position="10"/>
    </location>
</feature>
<keyword evidence="3" id="KW-1185">Reference proteome</keyword>
<organism evidence="2 3">
    <name type="scientific">Prorocentrum cordatum</name>
    <dbReference type="NCBI Taxonomy" id="2364126"/>
    <lineage>
        <taxon>Eukaryota</taxon>
        <taxon>Sar</taxon>
        <taxon>Alveolata</taxon>
        <taxon>Dinophyceae</taxon>
        <taxon>Prorocentrales</taxon>
        <taxon>Prorocentraceae</taxon>
        <taxon>Prorocentrum</taxon>
    </lineage>
</organism>
<proteinExistence type="predicted"/>
<protein>
    <recommendedName>
        <fullName evidence="4">Altered inheritance of mitochondria protein 24, mitochondrial</fullName>
    </recommendedName>
</protein>
<evidence type="ECO:0008006" key="4">
    <source>
        <dbReference type="Google" id="ProtNLM"/>
    </source>
</evidence>
<gene>
    <name evidence="2" type="ORF">PCOR1329_LOCUS19834</name>
</gene>
<feature type="region of interest" description="Disordered" evidence="1">
    <location>
        <begin position="1"/>
        <end position="22"/>
    </location>
</feature>
<dbReference type="Proteomes" id="UP001189429">
    <property type="component" value="Unassembled WGS sequence"/>
</dbReference>
<sequence>MQRRSCHCQRLRPPLKQQRRRKWRRQKALLERGETAASMEADSAGRLQTLAAASQPLPEAEAPLPASALQRAGCTEDNLLTRTDPHPRRVRELRAVRRGQGAWRTEGSRWHAVADEALWWRGARQDCWLGPGEALFGGFLAPAGGAFAYRLAPEAAGVAGCDACMFGILV</sequence>